<name>A0ACB8GJ30_PSICU</name>
<keyword evidence="2" id="KW-1185">Reference proteome</keyword>
<proteinExistence type="predicted"/>
<reference evidence="1" key="1">
    <citation type="submission" date="2021-10" db="EMBL/GenBank/DDBJ databases">
        <title>Psilocybe cubensis genome.</title>
        <authorList>
            <person name="Mckernan K.J."/>
            <person name="Crawford S."/>
            <person name="Trippe A."/>
            <person name="Kane L.T."/>
            <person name="Mclaughlin S."/>
        </authorList>
    </citation>
    <scope>NUCLEOTIDE SEQUENCE</scope>
    <source>
        <strain evidence="1">MGC-MH-2018</strain>
    </source>
</reference>
<gene>
    <name evidence="1" type="ORF">JR316_0012612</name>
</gene>
<evidence type="ECO:0000313" key="2">
    <source>
        <dbReference type="Proteomes" id="UP000664032"/>
    </source>
</evidence>
<comment type="caution">
    <text evidence="1">The sequence shown here is derived from an EMBL/GenBank/DDBJ whole genome shotgun (WGS) entry which is preliminary data.</text>
</comment>
<protein>
    <submittedName>
        <fullName evidence="1">Sacsin</fullName>
    </submittedName>
</protein>
<evidence type="ECO:0000313" key="1">
    <source>
        <dbReference type="EMBL" id="KAH9475499.1"/>
    </source>
</evidence>
<organism evidence="1 2">
    <name type="scientific">Psilocybe cubensis</name>
    <name type="common">Psychedelic mushroom</name>
    <name type="synonym">Stropharia cubensis</name>
    <dbReference type="NCBI Taxonomy" id="181762"/>
    <lineage>
        <taxon>Eukaryota</taxon>
        <taxon>Fungi</taxon>
        <taxon>Dikarya</taxon>
        <taxon>Basidiomycota</taxon>
        <taxon>Agaricomycotina</taxon>
        <taxon>Agaricomycetes</taxon>
        <taxon>Agaricomycetidae</taxon>
        <taxon>Agaricales</taxon>
        <taxon>Agaricineae</taxon>
        <taxon>Strophariaceae</taxon>
        <taxon>Psilocybe</taxon>
    </lineage>
</organism>
<dbReference type="Proteomes" id="UP000664032">
    <property type="component" value="Unassembled WGS sequence"/>
</dbReference>
<sequence length="2643" mass="296797">MSQGFGQTATPVSVIRGIIQRYPYSLGQISEIKQNSEDAGASEQVFVLDHRQHPTKSLFHPGLASTQGPALLAYNDAEFNDSDWHALQYAHESSKVDDISKIGKFGVGFRSLFNITDCPQIISGNYIAMFDPLSTFTGSPGFKENLSSMITHYPDQLAPFLFFIHEGRRDFKGTVIRCPLRTEPSKISSKVVQPEELASEIFSKYIDRELAISLLFLRHLRSVKFHQVEETGMHKRLATLSVSASHVNHGLEWETYLFTTTIKRDSDPLVKTEQWRILQCSFSKDEAIKLLSQTFPGDATEILRNNKLTPNIGIAFPLDAKSSTGTSGQLFMHLPLPISTGFPVHIHGLFAIEESRQHLVNPQTAGIVHGSDRHLTILWNRLLFDHYIPQAWKILIEILIEKDNVPKVFDTWPPPQGSPTSGEGVYWNLMPQRVFAAITSSLSHAWPLYQHSQSPSLSIEYKTLDVVISAEPKTPLALLDALTAMGLQFTCPPRYIHGLIKSSGGFRFLSPEEAHKSLLERDTIRIASKGDKKIVIEYLLSSGNVQNLIGLPIIPVVDDRTVSLSAKGIPGIRSYTMLSEVEYNVFGACDDEAIPLHFLPVKAAESLRTLGPMHLNVETLSIPRIVEYLSIYPNKLGLDLSLLRTDPRAIKWLSAFWFWTSTYDQKEELLKSVRDLYLLPSTQGLRKVMTPLFKSLGEHPKIVRHLSLVGIPFLDADVSHVSQNIIESHQLVRKISDIHALLESLPQPSPGARGPTFSADTCTTILRHVVGNAAGCVMRNGPFTMEHIGRLKGMPIFPIATFPPLNSAGIVVTWDQIPHEVSLRAVDNPPFLPIVEGVAFIQLDTSISNLLDYLEPDTSKRLSVIDVLSLTIKHFTSQPDHVKVATLSYLNRYRNHVPPIVFQTLRDIKFVTVMDGSQQKAVDVVDPKSKLHALYVSSPSFQARAVSDSEKKIVSLLQDLRMLRSALTTEIVQERIEHISSSLSPGAIEVSRALLNLIISSRFDCSGLRLNPKQKWLPTDKGLRGYAECRDGNLTNPNLFDRVLDTMDSFKIPSSLIHALGWDAPLSREVLINQLERVLTEEDGNFMKVHDIVKELSTRSCNPTDFAELKRVTSGRKWVPTTDSHLVETQNAVFVVSIPESGFYQVLSLDKKMREFLELMGCQESPTTEAIIANLKALREEPPSLHNLSMSLNMLRSLKSDFTDAERAQILVPDASCQLLPIEELYFNDIGSHANLVSSGDDRIAHELLEEPLARKLGLNRLGLKYVDFSDSYVDMGQHLVTTVRNNLEQYKDKQFATEFLANAVDAGATQFSLLVNYYHPILDENIRALSDSMIPFCTSPTLVVYNNSVFTDSDFIGIRRTGIGGKEGKGDTIGQFGLGALTMFHFTEMAIVVSNSSVLFLNPSKEHLPIRDQASLMLPLKRVREYYPSHLACVDGLFGFGIANEGSFQGTIFILPLRNSRHLKGIETKAISQRTYTAEDINHILQDFRRSAIDGCSASECLLFTGIDTITKLNRNAMGDLEESWSVSAHRSEEEVEPDTGFSCAQVNITDSEGSTSTWQTVKTSVAKSSIPHDILTPILSTSRPRLPALAGLAVLRNATSHSPQPHRFFSTLPLSLQTSLPAHVMASFLLSPDRRSIRLDVLENKFNTWLLSNVIPPLYLCLLQKLLLSHDTNKSWWPGLPRHQTEDPYSRLIIDSFYSNHLKESHRQVLRSAYDPEIRLTPQEAVLSGEEPASVERLLSLLRPATVAKPSKSIFQLMKKSSLSVVSPEFVKAEIVRAASSGILSPSLSRFQDIEEIIAYFLGDQMDGVANMHGAPILPLESGTLGTLQSRSNASFNFYAWMPKTPSTHHNFPQQYFVHPQLKRKLKEVLLKIDVNVAILNTESLSMFISAKFPLPLSFPFEASPELSDWIGDFWETWDEYNHLGLVTDDISNLPLVPLVRNNWFASLSSCKDVSTLLVDGNTEQYELIRMFLARLGLNIVRVSDNGIPPSLMDIFRNDGYPMFNLENVLKALPGPLQSNITEIVLDMPPDVQDAFANWVRRSIDHELPPELQPVAQRLPLWIGARSGSAEELCTASDVYMLPEGLPLTIAGPFMRVYVAEYGALRFLNGPRIDYDQLREMLILPDILSPQDLQSYRQLLETWLPRLVPSYSTVIPVPNCNSITRDSNVLYAREPLFEAVFGLHSDRFIHPEFQQLDQALQKYGLKSESSLNFESFLECAEVLDAMSEEDEEDKANRASILFEAYGEILPMRVPANREDLWHDLDEYAFIPRDMSARRLLPNEDTRLPGLNLPSNVTALGRVVTPSDLVRKEYESVAWSQRASFANQPHQRVIMAYPKLGQPSVTEVIAHIHFLTRLENLSSSQRRIVIHDVKESYRFLNEQVITAGQSVIPPDTQHQHIFLNVNDQDLDEWIWDCAEQLVFEKQDIDAHIRHVRRFLLPYEELLRAAGAVDVFHPQYPSSQTPASSSSKLELLRAGFQKLREDSKLFDVVFVIGDLSDPSAERLVGHRSFLAVCSEYFNDRFCGGFKEAKAASSEEPILCDVSDYSADCVRAVLDYIYKGTHPDVESLPIEHVLDIMQLSSYWTLAELFEDIQREITNKVLKPQLIEQVKLAALKADAENLYRSCQEYEDRNATLMHKAT</sequence>
<dbReference type="EMBL" id="JAFIQS020000012">
    <property type="protein sequence ID" value="KAH9475499.1"/>
    <property type="molecule type" value="Genomic_DNA"/>
</dbReference>
<accession>A0ACB8GJ30</accession>